<keyword evidence="1" id="KW-1133">Transmembrane helix</keyword>
<keyword evidence="1" id="KW-0472">Membrane</keyword>
<feature type="transmembrane region" description="Helical" evidence="1">
    <location>
        <begin position="101"/>
        <end position="123"/>
    </location>
</feature>
<evidence type="ECO:0000256" key="1">
    <source>
        <dbReference type="SAM" id="Phobius"/>
    </source>
</evidence>
<evidence type="ECO:0000313" key="3">
    <source>
        <dbReference type="Proteomes" id="UP000555564"/>
    </source>
</evidence>
<keyword evidence="3" id="KW-1185">Reference proteome</keyword>
<comment type="caution">
    <text evidence="2">The sequence shown here is derived from an EMBL/GenBank/DDBJ whole genome shotgun (WGS) entry which is preliminary data.</text>
</comment>
<protein>
    <submittedName>
        <fullName evidence="2">Pilus assembly protein TadC</fullName>
    </submittedName>
</protein>
<reference evidence="2 3" key="1">
    <citation type="submission" date="2020-08" db="EMBL/GenBank/DDBJ databases">
        <title>Sequencing the genomes of 1000 actinobacteria strains.</title>
        <authorList>
            <person name="Klenk H.-P."/>
        </authorList>
    </citation>
    <scope>NUCLEOTIDE SEQUENCE [LARGE SCALE GENOMIC DNA]</scope>
    <source>
        <strain evidence="2 3">DSM 44936</strain>
    </source>
</reference>
<dbReference type="RefSeq" id="WP_184979101.1">
    <property type="nucleotide sequence ID" value="NZ_BAAALO010000050.1"/>
</dbReference>
<dbReference type="Proteomes" id="UP000555564">
    <property type="component" value="Unassembled WGS sequence"/>
</dbReference>
<gene>
    <name evidence="2" type="ORF">BJ992_001395</name>
</gene>
<dbReference type="AlphaFoldDB" id="A0A7X0M6G4"/>
<feature type="transmembrane region" description="Helical" evidence="1">
    <location>
        <begin position="6"/>
        <end position="23"/>
    </location>
</feature>
<dbReference type="PANTHER" id="PTHR35007">
    <property type="entry name" value="INTEGRAL MEMBRANE PROTEIN-RELATED"/>
    <property type="match status" value="1"/>
</dbReference>
<dbReference type="EMBL" id="JACHIU010000001">
    <property type="protein sequence ID" value="MBB6471964.1"/>
    <property type="molecule type" value="Genomic_DNA"/>
</dbReference>
<organism evidence="2 3">
    <name type="scientific">Sphaerisporangium rubeum</name>
    <dbReference type="NCBI Taxonomy" id="321317"/>
    <lineage>
        <taxon>Bacteria</taxon>
        <taxon>Bacillati</taxon>
        <taxon>Actinomycetota</taxon>
        <taxon>Actinomycetes</taxon>
        <taxon>Streptosporangiales</taxon>
        <taxon>Streptosporangiaceae</taxon>
        <taxon>Sphaerisporangium</taxon>
    </lineage>
</organism>
<proteinExistence type="predicted"/>
<keyword evidence="1" id="KW-0812">Transmembrane</keyword>
<feature type="transmembrane region" description="Helical" evidence="1">
    <location>
        <begin position="282"/>
        <end position="302"/>
    </location>
</feature>
<accession>A0A7X0M6G4</accession>
<dbReference type="PANTHER" id="PTHR35007:SF1">
    <property type="entry name" value="PILUS ASSEMBLY PROTEIN"/>
    <property type="match status" value="1"/>
</dbReference>
<feature type="transmembrane region" description="Helical" evidence="1">
    <location>
        <begin position="129"/>
        <end position="147"/>
    </location>
</feature>
<evidence type="ECO:0000313" key="2">
    <source>
        <dbReference type="EMBL" id="MBB6471964.1"/>
    </source>
</evidence>
<sequence length="307" mass="32882">MVETLLAGGVLGLGLFLLLRALFPPRPGLVARLVALDSARDGDDAQRFQLITADEEVSAFRRGLGVRLARFYASRGWELRSTRADLALLGKSFEGYLATKVLLAVSGLLAFPVLAGWLALMGWGVSLQVPLWAALLVALVFFFLPDVQIRRDAAVRRRDFRHAVGAFLDLVAMNLAGGRGVPEALLMAVSVGDGGSGNWAMARIREALANARIVGITPWQALGRLGDEINVDELRDLSAALGLVADDGAKVRASLTARAATMRRRELAEVEGQAGERSQSMLVAQLLLCAGFVIFLSFPAAMKMLGS</sequence>
<name>A0A7X0M6G4_9ACTN</name>